<evidence type="ECO:0000313" key="5">
    <source>
        <dbReference type="EMBL" id="SDC07022.1"/>
    </source>
</evidence>
<evidence type="ECO:0000256" key="3">
    <source>
        <dbReference type="ARBA" id="ARBA00023125"/>
    </source>
</evidence>
<proteinExistence type="predicted"/>
<dbReference type="STRING" id="530584.SAMN05421630_101310"/>
<dbReference type="SUPFAM" id="SSF46689">
    <property type="entry name" value="Homeodomain-like"/>
    <property type="match status" value="1"/>
</dbReference>
<dbReference type="GO" id="GO:0000976">
    <property type="term" value="F:transcription cis-regulatory region binding"/>
    <property type="evidence" value="ECO:0007669"/>
    <property type="project" value="TreeGrafter"/>
</dbReference>
<keyword evidence="1" id="KW-0678">Repressor</keyword>
<dbReference type="AlphaFoldDB" id="A0A1G6IKA8"/>
<dbReference type="GO" id="GO:0046677">
    <property type="term" value="P:response to antibiotic"/>
    <property type="evidence" value="ECO:0007669"/>
    <property type="project" value="InterPro"/>
</dbReference>
<dbReference type="PROSITE" id="PS50977">
    <property type="entry name" value="HTH_TETR_2"/>
    <property type="match status" value="1"/>
</dbReference>
<dbReference type="Pfam" id="PF00440">
    <property type="entry name" value="TetR_N"/>
    <property type="match status" value="1"/>
</dbReference>
<keyword evidence="3" id="KW-0238">DNA-binding</keyword>
<dbReference type="InterPro" id="IPR009057">
    <property type="entry name" value="Homeodomain-like_sf"/>
</dbReference>
<dbReference type="SUPFAM" id="SSF48498">
    <property type="entry name" value="Tetracyclin repressor-like, C-terminal domain"/>
    <property type="match status" value="1"/>
</dbReference>
<protein>
    <submittedName>
        <fullName evidence="5">Regulatory protein, tetR family</fullName>
    </submittedName>
</protein>
<dbReference type="InterPro" id="IPR003012">
    <property type="entry name" value="Tet_transcr_reg_TetR"/>
</dbReference>
<evidence type="ECO:0000313" key="6">
    <source>
        <dbReference type="Proteomes" id="UP000199494"/>
    </source>
</evidence>
<dbReference type="InterPro" id="IPR050109">
    <property type="entry name" value="HTH-type_TetR-like_transc_reg"/>
</dbReference>
<evidence type="ECO:0000256" key="4">
    <source>
        <dbReference type="ARBA" id="ARBA00023163"/>
    </source>
</evidence>
<dbReference type="PANTHER" id="PTHR30055:SF151">
    <property type="entry name" value="TRANSCRIPTIONAL REGULATORY PROTEIN"/>
    <property type="match status" value="1"/>
</dbReference>
<accession>A0A1G6IKA8</accession>
<dbReference type="GO" id="GO:0003700">
    <property type="term" value="F:DNA-binding transcription factor activity"/>
    <property type="evidence" value="ECO:0007669"/>
    <property type="project" value="TreeGrafter"/>
</dbReference>
<organism evidence="5 6">
    <name type="scientific">Prauserella marina</name>
    <dbReference type="NCBI Taxonomy" id="530584"/>
    <lineage>
        <taxon>Bacteria</taxon>
        <taxon>Bacillati</taxon>
        <taxon>Actinomycetota</taxon>
        <taxon>Actinomycetes</taxon>
        <taxon>Pseudonocardiales</taxon>
        <taxon>Pseudonocardiaceae</taxon>
        <taxon>Prauserella</taxon>
    </lineage>
</organism>
<sequence>MRGMPPRAADRPSLSRERIIAHALELIDKHGIDKMSMRKLGAELGVDAMAIYYHLPDKAAVFDGVVEAVYEKGDIGSVPDTGSWREQLTGMMRRLRAVLREHPNTVPIVGTRPVHTPRMLAASDAALARLHRAGLPPTHSLLLFHNVRAYTIGHVLAEVGTPVGGPSRAGNDLPSALGSGYPDLTAAAKGGYHPDEHYESGLRALLDGYERMLAES</sequence>
<reference evidence="5 6" key="1">
    <citation type="submission" date="2016-10" db="EMBL/GenBank/DDBJ databases">
        <authorList>
            <person name="de Groot N.N."/>
        </authorList>
    </citation>
    <scope>NUCLEOTIDE SEQUENCE [LARGE SCALE GENOMIC DNA]</scope>
    <source>
        <strain evidence="5 6">CGMCC 4.5506</strain>
    </source>
</reference>
<dbReference type="Proteomes" id="UP000199494">
    <property type="component" value="Unassembled WGS sequence"/>
</dbReference>
<dbReference type="Gene3D" id="1.10.357.10">
    <property type="entry name" value="Tetracycline Repressor, domain 2"/>
    <property type="match status" value="1"/>
</dbReference>
<keyword evidence="6" id="KW-1185">Reference proteome</keyword>
<evidence type="ECO:0000256" key="2">
    <source>
        <dbReference type="ARBA" id="ARBA00023015"/>
    </source>
</evidence>
<name>A0A1G6IKA8_9PSEU</name>
<dbReference type="InterPro" id="IPR001647">
    <property type="entry name" value="HTH_TetR"/>
</dbReference>
<dbReference type="PRINTS" id="PR00400">
    <property type="entry name" value="TETREPRESSOR"/>
</dbReference>
<dbReference type="Pfam" id="PF02909">
    <property type="entry name" value="TetR_C_1"/>
    <property type="match status" value="1"/>
</dbReference>
<dbReference type="InterPro" id="IPR004111">
    <property type="entry name" value="Repressor_TetR_C"/>
</dbReference>
<keyword evidence="2" id="KW-0805">Transcription regulation</keyword>
<evidence type="ECO:0000256" key="1">
    <source>
        <dbReference type="ARBA" id="ARBA00022491"/>
    </source>
</evidence>
<dbReference type="PANTHER" id="PTHR30055">
    <property type="entry name" value="HTH-TYPE TRANSCRIPTIONAL REGULATOR RUTR"/>
    <property type="match status" value="1"/>
</dbReference>
<gene>
    <name evidence="5" type="ORF">SAMN05421630_101310</name>
</gene>
<dbReference type="EMBL" id="FMZE01000001">
    <property type="protein sequence ID" value="SDC07022.1"/>
    <property type="molecule type" value="Genomic_DNA"/>
</dbReference>
<dbReference type="GO" id="GO:0045892">
    <property type="term" value="P:negative regulation of DNA-templated transcription"/>
    <property type="evidence" value="ECO:0007669"/>
    <property type="project" value="InterPro"/>
</dbReference>
<keyword evidence="4" id="KW-0804">Transcription</keyword>
<dbReference type="InterPro" id="IPR036271">
    <property type="entry name" value="Tet_transcr_reg_TetR-rel_C_sf"/>
</dbReference>